<reference evidence="1 2" key="1">
    <citation type="submission" date="2024-02" db="EMBL/GenBank/DDBJ databases">
        <authorList>
            <person name="Vignale AGUSTIN F."/>
            <person name="Sosa J E."/>
            <person name="Modenutti C."/>
        </authorList>
    </citation>
    <scope>NUCLEOTIDE SEQUENCE [LARGE SCALE GENOMIC DNA]</scope>
</reference>
<evidence type="ECO:0000313" key="2">
    <source>
        <dbReference type="Proteomes" id="UP001642360"/>
    </source>
</evidence>
<accession>A0ABC8SGN8</accession>
<dbReference type="AlphaFoldDB" id="A0ABC8SGN8"/>
<dbReference type="Proteomes" id="UP001642360">
    <property type="component" value="Unassembled WGS sequence"/>
</dbReference>
<evidence type="ECO:0000313" key="1">
    <source>
        <dbReference type="EMBL" id="CAK9156351.1"/>
    </source>
</evidence>
<name>A0ABC8SGN8_9AQUA</name>
<proteinExistence type="predicted"/>
<organism evidence="1 2">
    <name type="scientific">Ilex paraguariensis</name>
    <name type="common">yerba mate</name>
    <dbReference type="NCBI Taxonomy" id="185542"/>
    <lineage>
        <taxon>Eukaryota</taxon>
        <taxon>Viridiplantae</taxon>
        <taxon>Streptophyta</taxon>
        <taxon>Embryophyta</taxon>
        <taxon>Tracheophyta</taxon>
        <taxon>Spermatophyta</taxon>
        <taxon>Magnoliopsida</taxon>
        <taxon>eudicotyledons</taxon>
        <taxon>Gunneridae</taxon>
        <taxon>Pentapetalae</taxon>
        <taxon>asterids</taxon>
        <taxon>campanulids</taxon>
        <taxon>Aquifoliales</taxon>
        <taxon>Aquifoliaceae</taxon>
        <taxon>Ilex</taxon>
    </lineage>
</organism>
<comment type="caution">
    <text evidence="1">The sequence shown here is derived from an EMBL/GenBank/DDBJ whole genome shotgun (WGS) entry which is preliminary data.</text>
</comment>
<protein>
    <submittedName>
        <fullName evidence="1">Uncharacterized protein</fullName>
    </submittedName>
</protein>
<gene>
    <name evidence="1" type="ORF">ILEXP_LOCUS24885</name>
</gene>
<sequence>MKVARAKVFTCAGLHVLRTGNNLGATLGAEPDNHLGANLGTELGSLGAHGEGEGRKEVSAARHAVAREKEALRAATMRRAAGRAAQ</sequence>
<dbReference type="EMBL" id="CAUOFW020002836">
    <property type="protein sequence ID" value="CAK9156351.1"/>
    <property type="molecule type" value="Genomic_DNA"/>
</dbReference>
<keyword evidence="2" id="KW-1185">Reference proteome</keyword>